<gene>
    <name evidence="2" type="ORF">SAMN04489807_0627</name>
</gene>
<reference evidence="3" key="1">
    <citation type="submission" date="2016-10" db="EMBL/GenBank/DDBJ databases">
        <authorList>
            <person name="Varghese N."/>
            <person name="Submissions S."/>
        </authorList>
    </citation>
    <scope>NUCLEOTIDE SEQUENCE [LARGE SCALE GENOMIC DNA]</scope>
    <source>
        <strain evidence="3">DSM 16089</strain>
    </source>
</reference>
<dbReference type="Pfam" id="PF01872">
    <property type="entry name" value="RibD_C"/>
    <property type="match status" value="1"/>
</dbReference>
<dbReference type="GO" id="GO:0008703">
    <property type="term" value="F:5-amino-6-(5-phosphoribosylamino)uracil reductase activity"/>
    <property type="evidence" value="ECO:0007669"/>
    <property type="project" value="InterPro"/>
</dbReference>
<dbReference type="InterPro" id="IPR024072">
    <property type="entry name" value="DHFR-like_dom_sf"/>
</dbReference>
<accession>A0A1H4J914</accession>
<name>A0A1H4J914_9MICO</name>
<evidence type="ECO:0000259" key="1">
    <source>
        <dbReference type="Pfam" id="PF01872"/>
    </source>
</evidence>
<dbReference type="EMBL" id="FNSQ01000005">
    <property type="protein sequence ID" value="SEB42128.1"/>
    <property type="molecule type" value="Genomic_DNA"/>
</dbReference>
<dbReference type="Gene3D" id="3.40.430.10">
    <property type="entry name" value="Dihydrofolate Reductase, subunit A"/>
    <property type="match status" value="1"/>
</dbReference>
<dbReference type="OrthoDB" id="7342392at2"/>
<keyword evidence="3" id="KW-1185">Reference proteome</keyword>
<protein>
    <submittedName>
        <fullName evidence="2">Dihydrofolate reductase</fullName>
    </submittedName>
</protein>
<dbReference type="AlphaFoldDB" id="A0A1H4J914"/>
<dbReference type="GO" id="GO:0009231">
    <property type="term" value="P:riboflavin biosynthetic process"/>
    <property type="evidence" value="ECO:0007669"/>
    <property type="project" value="InterPro"/>
</dbReference>
<sequence>MAGRIVIDLFMTLDGVAQGPGGIGEDPSGGFEFSGWQAGYPSSGVGPQVQQGMQRLDALLLGRRTYDIFAGYWPNHTDGPSGEIGRLFDRVPKYVASRDADIALDWQHSSRIGGDLAAEIAELRARHDEVHVIGSVDFAHSLIAGGLFDELNLWAYPILLGPGKKVFDDGAMPSVLRLIEPPVADDAGVMLLRYARTDQVPQVDTFED</sequence>
<dbReference type="SUPFAM" id="SSF53597">
    <property type="entry name" value="Dihydrofolate reductase-like"/>
    <property type="match status" value="1"/>
</dbReference>
<dbReference type="InterPro" id="IPR002734">
    <property type="entry name" value="RibDG_C"/>
</dbReference>
<evidence type="ECO:0000313" key="3">
    <source>
        <dbReference type="Proteomes" id="UP000183750"/>
    </source>
</evidence>
<dbReference type="Proteomes" id="UP000183750">
    <property type="component" value="Unassembled WGS sequence"/>
</dbReference>
<feature type="domain" description="Bacterial bifunctional deaminase-reductase C-terminal" evidence="1">
    <location>
        <begin position="5"/>
        <end position="177"/>
    </location>
</feature>
<proteinExistence type="predicted"/>
<organism evidence="2 3">
    <name type="scientific">Microbacterium hydrocarbonoxydans</name>
    <dbReference type="NCBI Taxonomy" id="273678"/>
    <lineage>
        <taxon>Bacteria</taxon>
        <taxon>Bacillati</taxon>
        <taxon>Actinomycetota</taxon>
        <taxon>Actinomycetes</taxon>
        <taxon>Micrococcales</taxon>
        <taxon>Microbacteriaceae</taxon>
        <taxon>Microbacterium</taxon>
    </lineage>
</organism>
<dbReference type="RefSeq" id="WP_060928568.1">
    <property type="nucleotide sequence ID" value="NZ_FNSQ01000005.1"/>
</dbReference>
<evidence type="ECO:0000313" key="2">
    <source>
        <dbReference type="EMBL" id="SEB42128.1"/>
    </source>
</evidence>